<name>A6TSV0_ALKMQ</name>
<protein>
    <recommendedName>
        <fullName evidence="3">HEAT domain containing protein</fullName>
    </recommendedName>
</protein>
<dbReference type="Proteomes" id="UP000001572">
    <property type="component" value="Chromosome"/>
</dbReference>
<evidence type="ECO:0000313" key="1">
    <source>
        <dbReference type="EMBL" id="ABR49268.1"/>
    </source>
</evidence>
<sequence>MIEIILLKYPGDNKSYRARYICDIIEKRKDDKWSEAIMSVLKDIALNHKDPEEGKVDVSSSVDKEMKTFDMLSSNSLNCVRGKAASAIAALLWDRSELYVQFKDVVDNLINDINPAVKMATIECLCPIYNIDRDWASPKVICLLKEDYRISGHPESKQFLFLLYSNYKQDVLDVIRRCYYSDDEELITIGAHCLSKMYILYDEFSQEVEDVKNMDEDQAKSIIEMAILYFSKDQYSKKVKSLLRCFFSSDQDLEFPFVRLFYDNRIDLDRDIEFLLEMVQSKLSKRIIHAFISYLEENAMSVIDFSDVIIQMSNNILQRPLDDEDHHYMGIDDEISKLISALYDESLNYEDDNITQQCLDIWDLMFEKRIGSIHRLSRQILER</sequence>
<dbReference type="KEGG" id="amt:Amet_3129"/>
<dbReference type="AlphaFoldDB" id="A6TSV0"/>
<dbReference type="eggNOG" id="COG5635">
    <property type="taxonomic scope" value="Bacteria"/>
</dbReference>
<organism evidence="1 2">
    <name type="scientific">Alkaliphilus metalliredigens (strain QYMF)</name>
    <dbReference type="NCBI Taxonomy" id="293826"/>
    <lineage>
        <taxon>Bacteria</taxon>
        <taxon>Bacillati</taxon>
        <taxon>Bacillota</taxon>
        <taxon>Clostridia</taxon>
        <taxon>Peptostreptococcales</taxon>
        <taxon>Natronincolaceae</taxon>
        <taxon>Alkaliphilus</taxon>
    </lineage>
</organism>
<keyword evidence="2" id="KW-1185">Reference proteome</keyword>
<gene>
    <name evidence="1" type="ordered locus">Amet_3129</name>
</gene>
<proteinExistence type="predicted"/>
<evidence type="ECO:0008006" key="3">
    <source>
        <dbReference type="Google" id="ProtNLM"/>
    </source>
</evidence>
<dbReference type="EMBL" id="CP000724">
    <property type="protein sequence ID" value="ABR49268.1"/>
    <property type="molecule type" value="Genomic_DNA"/>
</dbReference>
<accession>A6TSV0</accession>
<dbReference type="InterPro" id="IPR016024">
    <property type="entry name" value="ARM-type_fold"/>
</dbReference>
<evidence type="ECO:0000313" key="2">
    <source>
        <dbReference type="Proteomes" id="UP000001572"/>
    </source>
</evidence>
<dbReference type="SUPFAM" id="SSF48371">
    <property type="entry name" value="ARM repeat"/>
    <property type="match status" value="1"/>
</dbReference>
<dbReference type="STRING" id="293826.Amet_3129"/>
<dbReference type="HOGENOM" id="CLU_720873_0_0_9"/>
<reference evidence="2" key="1">
    <citation type="journal article" date="2016" name="Genome Announc.">
        <title>Complete genome sequence of Alkaliphilus metalliredigens strain QYMF, an alkaliphilic and metal-reducing bacterium isolated from borax-contaminated leachate ponds.</title>
        <authorList>
            <person name="Hwang C."/>
            <person name="Copeland A."/>
            <person name="Lucas S."/>
            <person name="Lapidus A."/>
            <person name="Barry K."/>
            <person name="Detter J.C."/>
            <person name="Glavina Del Rio T."/>
            <person name="Hammon N."/>
            <person name="Israni S."/>
            <person name="Dalin E."/>
            <person name="Tice H."/>
            <person name="Pitluck S."/>
            <person name="Chertkov O."/>
            <person name="Brettin T."/>
            <person name="Bruce D."/>
            <person name="Han C."/>
            <person name="Schmutz J."/>
            <person name="Larimer F."/>
            <person name="Land M.L."/>
            <person name="Hauser L."/>
            <person name="Kyrpides N."/>
            <person name="Mikhailova N."/>
            <person name="Ye Q."/>
            <person name="Zhou J."/>
            <person name="Richardson P."/>
            <person name="Fields M.W."/>
        </authorList>
    </citation>
    <scope>NUCLEOTIDE SEQUENCE [LARGE SCALE GENOMIC DNA]</scope>
    <source>
        <strain evidence="2">QYMF</strain>
    </source>
</reference>